<dbReference type="SUPFAM" id="SSF51182">
    <property type="entry name" value="RmlC-like cupins"/>
    <property type="match status" value="1"/>
</dbReference>
<sequence>MKMKKEDIPVVMEAPGLLMRSQAGLGDMTVVFHELPKGTDFTPLLKGLDNNNCHCPHWGYIFEGTFRFIYDDGTQESFEAGDVFYAHPGHTAIVDKDLKFIDFSPTKELSEVMSNVGKVMAEMA</sequence>
<dbReference type="OrthoDB" id="1119958at2"/>
<dbReference type="AlphaFoldDB" id="A0A857JGH1"/>
<gene>
    <name evidence="1" type="ORF">FX988_01307</name>
</gene>
<organism evidence="1 2">
    <name type="scientific">Paraglaciecola mesophila</name>
    <dbReference type="NCBI Taxonomy" id="197222"/>
    <lineage>
        <taxon>Bacteria</taxon>
        <taxon>Pseudomonadati</taxon>
        <taxon>Pseudomonadota</taxon>
        <taxon>Gammaproteobacteria</taxon>
        <taxon>Alteromonadales</taxon>
        <taxon>Alteromonadaceae</taxon>
        <taxon>Paraglaciecola</taxon>
    </lineage>
</organism>
<dbReference type="EMBL" id="CP047656">
    <property type="protein sequence ID" value="QHJ11085.1"/>
    <property type="molecule type" value="Genomic_DNA"/>
</dbReference>
<dbReference type="RefSeq" id="WP_160178866.1">
    <property type="nucleotide sequence ID" value="NZ_CP047656.1"/>
</dbReference>
<dbReference type="Proteomes" id="UP000464524">
    <property type="component" value="Chromosome"/>
</dbReference>
<reference evidence="1 2" key="1">
    <citation type="submission" date="2019-12" db="EMBL/GenBank/DDBJ databases">
        <title>Genome sequencing and assembly of endphytes of Porphyra tenera.</title>
        <authorList>
            <person name="Park J.M."/>
            <person name="Shin R."/>
            <person name="Jo S.H."/>
        </authorList>
    </citation>
    <scope>NUCLEOTIDE SEQUENCE [LARGE SCALE GENOMIC DNA]</scope>
    <source>
        <strain evidence="1 2">GPM4</strain>
    </source>
</reference>
<dbReference type="KEGG" id="pmes:FX988_01307"/>
<evidence type="ECO:0008006" key="3">
    <source>
        <dbReference type="Google" id="ProtNLM"/>
    </source>
</evidence>
<dbReference type="InterPro" id="IPR014710">
    <property type="entry name" value="RmlC-like_jellyroll"/>
</dbReference>
<evidence type="ECO:0000313" key="1">
    <source>
        <dbReference type="EMBL" id="QHJ11085.1"/>
    </source>
</evidence>
<keyword evidence="2" id="KW-1185">Reference proteome</keyword>
<proteinExistence type="predicted"/>
<dbReference type="InterPro" id="IPR011051">
    <property type="entry name" value="RmlC_Cupin_sf"/>
</dbReference>
<dbReference type="Gene3D" id="2.60.120.10">
    <property type="entry name" value="Jelly Rolls"/>
    <property type="match status" value="1"/>
</dbReference>
<accession>A0A857JGH1</accession>
<name>A0A857JGH1_9ALTE</name>
<protein>
    <recommendedName>
        <fullName evidence="3">Cupin domain-containing protein</fullName>
    </recommendedName>
</protein>
<evidence type="ECO:0000313" key="2">
    <source>
        <dbReference type="Proteomes" id="UP000464524"/>
    </source>
</evidence>